<evidence type="ECO:0000256" key="1">
    <source>
        <dbReference type="ARBA" id="ARBA00022729"/>
    </source>
</evidence>
<proteinExistence type="predicted"/>
<dbReference type="Proteomes" id="UP000177506">
    <property type="component" value="Unassembled WGS sequence"/>
</dbReference>
<evidence type="ECO:0000313" key="4">
    <source>
        <dbReference type="Proteomes" id="UP000177506"/>
    </source>
</evidence>
<accession>A0A1G1TMR6</accession>
<dbReference type="Pfam" id="PF01522">
    <property type="entry name" value="Polysacc_deac_1"/>
    <property type="match status" value="1"/>
</dbReference>
<dbReference type="EMBL" id="MDZA01000010">
    <property type="protein sequence ID" value="OGX92166.1"/>
    <property type="molecule type" value="Genomic_DNA"/>
</dbReference>
<dbReference type="PANTHER" id="PTHR34216:SF7">
    <property type="entry name" value="POLY-BETA-1,6-N-ACETYL-D-GLUCOSAMINE N-DEACETYLASE"/>
    <property type="match status" value="1"/>
</dbReference>
<dbReference type="InterPro" id="IPR051398">
    <property type="entry name" value="Polysacch_Deacetylase"/>
</dbReference>
<sequence>MDFGALLADARAFLARPQPVPGDLQQLVRTHYDLGRVAAEVLAVYQSARMQKAVPAFMPVLMYHKIPDAPPATKHQIYVTKDNFAKHLAFFKSRRFTPITFAEYLQFARGERPLAEFPRRPLILTFDDGYLDNYTNLLPLMQQYGYRGVLYLLGDFDVRYNQWELAADPAEPRAELMDEAQKRAFVAAGWEIGAHTMAHPHLPALPLPAATAEIQRSKASLETVLHTEIVSFAYPYGDLNDDLKAAVQAAGFALAVATDTGGLHLEDDRMQVFRINVFPHETTVSLFKKTASWYRKYYRRKRGK</sequence>
<dbReference type="GO" id="GO:0005975">
    <property type="term" value="P:carbohydrate metabolic process"/>
    <property type="evidence" value="ECO:0007669"/>
    <property type="project" value="InterPro"/>
</dbReference>
<dbReference type="GO" id="GO:0016810">
    <property type="term" value="F:hydrolase activity, acting on carbon-nitrogen (but not peptide) bonds"/>
    <property type="evidence" value="ECO:0007669"/>
    <property type="project" value="InterPro"/>
</dbReference>
<evidence type="ECO:0000259" key="2">
    <source>
        <dbReference type="PROSITE" id="PS51677"/>
    </source>
</evidence>
<gene>
    <name evidence="3" type="ORF">BEN49_17070</name>
</gene>
<comment type="caution">
    <text evidence="3">The sequence shown here is derived from an EMBL/GenBank/DDBJ whole genome shotgun (WGS) entry which is preliminary data.</text>
</comment>
<dbReference type="CDD" id="cd10918">
    <property type="entry name" value="CE4_NodB_like_5s_6s"/>
    <property type="match status" value="1"/>
</dbReference>
<keyword evidence="1" id="KW-0732">Signal</keyword>
<keyword evidence="4" id="KW-1185">Reference proteome</keyword>
<dbReference type="InterPro" id="IPR002509">
    <property type="entry name" value="NODB_dom"/>
</dbReference>
<name>A0A1G1TMR6_9BACT</name>
<dbReference type="SUPFAM" id="SSF88713">
    <property type="entry name" value="Glycoside hydrolase/deacetylase"/>
    <property type="match status" value="1"/>
</dbReference>
<organism evidence="3 4">
    <name type="scientific">Hymenobacter coccineus</name>
    <dbReference type="NCBI Taxonomy" id="1908235"/>
    <lineage>
        <taxon>Bacteria</taxon>
        <taxon>Pseudomonadati</taxon>
        <taxon>Bacteroidota</taxon>
        <taxon>Cytophagia</taxon>
        <taxon>Cytophagales</taxon>
        <taxon>Hymenobacteraceae</taxon>
        <taxon>Hymenobacter</taxon>
    </lineage>
</organism>
<feature type="domain" description="NodB homology" evidence="2">
    <location>
        <begin position="120"/>
        <end position="304"/>
    </location>
</feature>
<dbReference type="RefSeq" id="WP_070739349.1">
    <property type="nucleotide sequence ID" value="NZ_MDZA01000010.1"/>
</dbReference>
<dbReference type="InterPro" id="IPR011330">
    <property type="entry name" value="Glyco_hydro/deAcase_b/a-brl"/>
</dbReference>
<dbReference type="AlphaFoldDB" id="A0A1G1TMR6"/>
<protein>
    <recommendedName>
        <fullName evidence="2">NodB homology domain-containing protein</fullName>
    </recommendedName>
</protein>
<dbReference type="PROSITE" id="PS51677">
    <property type="entry name" value="NODB"/>
    <property type="match status" value="1"/>
</dbReference>
<dbReference type="PANTHER" id="PTHR34216">
    <property type="match status" value="1"/>
</dbReference>
<reference evidence="3 4" key="1">
    <citation type="submission" date="2016-08" db="EMBL/GenBank/DDBJ databases">
        <title>Hymenobacter coccineus sp. nov., Hymenobacter lapidarius sp. nov. and Hymenobacter glacialis sp. nov., isolated from Antarctic soil.</title>
        <authorList>
            <person name="Sedlacek I."/>
            <person name="Kralova S."/>
            <person name="Kyrova K."/>
            <person name="Maslanova I."/>
            <person name="Stankova E."/>
            <person name="Vrbovska V."/>
            <person name="Nemec M."/>
            <person name="Bartak M."/>
            <person name="Svec P."/>
            <person name="Busse H.-J."/>
            <person name="Pantucek R."/>
        </authorList>
    </citation>
    <scope>NUCLEOTIDE SEQUENCE [LARGE SCALE GENOMIC DNA]</scope>
    <source>
        <strain evidence="3 4">CCM 8649</strain>
    </source>
</reference>
<dbReference type="Gene3D" id="3.20.20.370">
    <property type="entry name" value="Glycoside hydrolase/deacetylase"/>
    <property type="match status" value="1"/>
</dbReference>
<evidence type="ECO:0000313" key="3">
    <source>
        <dbReference type="EMBL" id="OGX92166.1"/>
    </source>
</evidence>